<organism evidence="4 5">
    <name type="scientific">Rubrivirga marina</name>
    <dbReference type="NCBI Taxonomy" id="1196024"/>
    <lineage>
        <taxon>Bacteria</taxon>
        <taxon>Pseudomonadati</taxon>
        <taxon>Rhodothermota</taxon>
        <taxon>Rhodothermia</taxon>
        <taxon>Rhodothermales</taxon>
        <taxon>Rubricoccaceae</taxon>
        <taxon>Rubrivirga</taxon>
    </lineage>
</organism>
<gene>
    <name evidence="4" type="ORF">BSZ37_10900</name>
</gene>
<dbReference type="EMBL" id="MQWD01000001">
    <property type="protein sequence ID" value="PAP76901.1"/>
    <property type="molecule type" value="Genomic_DNA"/>
</dbReference>
<dbReference type="Pfam" id="PF13905">
    <property type="entry name" value="Thioredoxin_8"/>
    <property type="match status" value="1"/>
</dbReference>
<feature type="signal peptide" evidence="2">
    <location>
        <begin position="1"/>
        <end position="17"/>
    </location>
</feature>
<feature type="domain" description="Thioredoxin" evidence="3">
    <location>
        <begin position="11"/>
        <end position="184"/>
    </location>
</feature>
<dbReference type="Gene3D" id="3.40.30.10">
    <property type="entry name" value="Glutaredoxin"/>
    <property type="match status" value="1"/>
</dbReference>
<evidence type="ECO:0000259" key="3">
    <source>
        <dbReference type="PROSITE" id="PS51352"/>
    </source>
</evidence>
<feature type="chain" id="PRO_5012583141" description="Thioredoxin domain-containing protein" evidence="2">
    <location>
        <begin position="18"/>
        <end position="189"/>
    </location>
</feature>
<accession>A0A271J070</accession>
<sequence>MRRAALAVALVACGASAQPPRVTSVDVASATSGDDSTEVERVAMPAFAFPSLADPAVVYTPDRFAGRFVLIDFWASWCVPCHAEIPRIAAVHEAFGDRLDVLSVSLDLYPDDAEAFRQRVAPMPWLHGFVGEEFDHPSVAAFGVDRLPAAVLLGPDGTIRARGGALRRDLLWPTIERELGQERPDADAP</sequence>
<dbReference type="PANTHER" id="PTHR42852">
    <property type="entry name" value="THIOL:DISULFIDE INTERCHANGE PROTEIN DSBE"/>
    <property type="match status" value="1"/>
</dbReference>
<keyword evidence="5" id="KW-1185">Reference proteome</keyword>
<dbReference type="InterPro" id="IPR013766">
    <property type="entry name" value="Thioredoxin_domain"/>
</dbReference>
<keyword evidence="1" id="KW-0676">Redox-active center</keyword>
<dbReference type="CDD" id="cd02966">
    <property type="entry name" value="TlpA_like_family"/>
    <property type="match status" value="1"/>
</dbReference>
<evidence type="ECO:0000313" key="5">
    <source>
        <dbReference type="Proteomes" id="UP000216339"/>
    </source>
</evidence>
<dbReference type="PROSITE" id="PS00194">
    <property type="entry name" value="THIOREDOXIN_1"/>
    <property type="match status" value="1"/>
</dbReference>
<dbReference type="SUPFAM" id="SSF52833">
    <property type="entry name" value="Thioredoxin-like"/>
    <property type="match status" value="1"/>
</dbReference>
<dbReference type="Proteomes" id="UP000216339">
    <property type="component" value="Unassembled WGS sequence"/>
</dbReference>
<evidence type="ECO:0000256" key="1">
    <source>
        <dbReference type="ARBA" id="ARBA00023284"/>
    </source>
</evidence>
<dbReference type="InterPro" id="IPR036249">
    <property type="entry name" value="Thioredoxin-like_sf"/>
</dbReference>
<comment type="caution">
    <text evidence="4">The sequence shown here is derived from an EMBL/GenBank/DDBJ whole genome shotgun (WGS) entry which is preliminary data.</text>
</comment>
<reference evidence="4 5" key="1">
    <citation type="submission" date="2016-11" db="EMBL/GenBank/DDBJ databases">
        <title>Study of marine rhodopsin-containing bacteria.</title>
        <authorList>
            <person name="Yoshizawa S."/>
            <person name="Kumagai Y."/>
            <person name="Kogure K."/>
        </authorList>
    </citation>
    <scope>NUCLEOTIDE SEQUENCE [LARGE SCALE GENOMIC DNA]</scope>
    <source>
        <strain evidence="4 5">SAORIC-28</strain>
    </source>
</reference>
<dbReference type="PROSITE" id="PS51352">
    <property type="entry name" value="THIOREDOXIN_2"/>
    <property type="match status" value="1"/>
</dbReference>
<evidence type="ECO:0000256" key="2">
    <source>
        <dbReference type="SAM" id="SignalP"/>
    </source>
</evidence>
<keyword evidence="2" id="KW-0732">Signal</keyword>
<dbReference type="InterPro" id="IPR017937">
    <property type="entry name" value="Thioredoxin_CS"/>
</dbReference>
<dbReference type="RefSeq" id="WP_095510572.1">
    <property type="nucleotide sequence ID" value="NZ_MQWD01000001.1"/>
</dbReference>
<dbReference type="InterPro" id="IPR012336">
    <property type="entry name" value="Thioredoxin-like_fold"/>
</dbReference>
<dbReference type="OrthoDB" id="9815205at2"/>
<protein>
    <recommendedName>
        <fullName evidence="3">Thioredoxin domain-containing protein</fullName>
    </recommendedName>
</protein>
<dbReference type="InterPro" id="IPR050553">
    <property type="entry name" value="Thioredoxin_ResA/DsbE_sf"/>
</dbReference>
<dbReference type="AlphaFoldDB" id="A0A271J070"/>
<evidence type="ECO:0000313" key="4">
    <source>
        <dbReference type="EMBL" id="PAP76901.1"/>
    </source>
</evidence>
<dbReference type="PANTHER" id="PTHR42852:SF17">
    <property type="entry name" value="THIOREDOXIN-LIKE PROTEIN HI_1115"/>
    <property type="match status" value="1"/>
</dbReference>
<name>A0A271J070_9BACT</name>
<proteinExistence type="predicted"/>